<sequence>MEQAKRKRRKPRSLLLLLKSFVGLRVRIDLKNDSVLDGVVQEVLQDMDFTLLDACETKPNDG</sequence>
<dbReference type="SUPFAM" id="SSF50182">
    <property type="entry name" value="Sm-like ribonucleoproteins"/>
    <property type="match status" value="1"/>
</dbReference>
<dbReference type="Proteomes" id="UP000005238">
    <property type="component" value="Unassembled WGS sequence"/>
</dbReference>
<dbReference type="VEuPathDB" id="FungiDB:KRP22_207"/>
<dbReference type="Gene3D" id="2.30.30.100">
    <property type="match status" value="1"/>
</dbReference>
<dbReference type="AlphaFoldDB" id="H3HB78"/>
<dbReference type="EMBL" id="DS566005">
    <property type="status" value="NOT_ANNOTATED_CDS"/>
    <property type="molecule type" value="Genomic_DNA"/>
</dbReference>
<evidence type="ECO:0000313" key="2">
    <source>
        <dbReference type="Proteomes" id="UP000005238"/>
    </source>
</evidence>
<dbReference type="InParanoid" id="H3HB78"/>
<organism evidence="1 2">
    <name type="scientific">Phytophthora ramorum</name>
    <name type="common">Sudden oak death agent</name>
    <dbReference type="NCBI Taxonomy" id="164328"/>
    <lineage>
        <taxon>Eukaryota</taxon>
        <taxon>Sar</taxon>
        <taxon>Stramenopiles</taxon>
        <taxon>Oomycota</taxon>
        <taxon>Peronosporomycetes</taxon>
        <taxon>Peronosporales</taxon>
        <taxon>Peronosporaceae</taxon>
        <taxon>Phytophthora</taxon>
    </lineage>
</organism>
<dbReference type="eggNOG" id="KOG3428">
    <property type="taxonomic scope" value="Eukaryota"/>
</dbReference>
<reference evidence="1" key="2">
    <citation type="submission" date="2015-06" db="UniProtKB">
        <authorList>
            <consortium name="EnsemblProtists"/>
        </authorList>
    </citation>
    <scope>IDENTIFICATION</scope>
    <source>
        <strain evidence="1">Pr102</strain>
    </source>
</reference>
<reference evidence="2" key="1">
    <citation type="journal article" date="2006" name="Science">
        <title>Phytophthora genome sequences uncover evolutionary origins and mechanisms of pathogenesis.</title>
        <authorList>
            <person name="Tyler B.M."/>
            <person name="Tripathy S."/>
            <person name="Zhang X."/>
            <person name="Dehal P."/>
            <person name="Jiang R.H."/>
            <person name="Aerts A."/>
            <person name="Arredondo F.D."/>
            <person name="Baxter L."/>
            <person name="Bensasson D."/>
            <person name="Beynon J.L."/>
            <person name="Chapman J."/>
            <person name="Damasceno C.M."/>
            <person name="Dorrance A.E."/>
            <person name="Dou D."/>
            <person name="Dickerman A.W."/>
            <person name="Dubchak I.L."/>
            <person name="Garbelotto M."/>
            <person name="Gijzen M."/>
            <person name="Gordon S.G."/>
            <person name="Govers F."/>
            <person name="Grunwald N.J."/>
            <person name="Huang W."/>
            <person name="Ivors K.L."/>
            <person name="Jones R.W."/>
            <person name="Kamoun S."/>
            <person name="Krampis K."/>
            <person name="Lamour K.H."/>
            <person name="Lee M.K."/>
            <person name="McDonald W.H."/>
            <person name="Medina M."/>
            <person name="Meijer H.J."/>
            <person name="Nordberg E.K."/>
            <person name="Maclean D.J."/>
            <person name="Ospina-Giraldo M.D."/>
            <person name="Morris P.F."/>
            <person name="Phuntumart V."/>
            <person name="Putnam N.H."/>
            <person name="Rash S."/>
            <person name="Rose J.K."/>
            <person name="Sakihama Y."/>
            <person name="Salamov A.A."/>
            <person name="Savidor A."/>
            <person name="Scheuring C.F."/>
            <person name="Smith B.M."/>
            <person name="Sobral B.W."/>
            <person name="Terry A."/>
            <person name="Torto-Alalibo T.A."/>
            <person name="Win J."/>
            <person name="Xu Z."/>
            <person name="Zhang H."/>
            <person name="Grigoriev I.V."/>
            <person name="Rokhsar D.S."/>
            <person name="Boore J.L."/>
        </authorList>
    </citation>
    <scope>NUCLEOTIDE SEQUENCE [LARGE SCALE GENOMIC DNA]</scope>
    <source>
        <strain evidence="2">Pr102</strain>
    </source>
</reference>
<dbReference type="VEuPathDB" id="FungiDB:KRP23_7805"/>
<dbReference type="HOGENOM" id="CLU_2983242_0_0_1"/>
<accession>H3HB78</accession>
<protein>
    <recommendedName>
        <fullName evidence="3">LSM domain-containing protein</fullName>
    </recommendedName>
</protein>
<dbReference type="EnsemblProtists" id="Phyra93828">
    <property type="protein sequence ID" value="Phyra93828"/>
    <property type="gene ID" value="Phyra93828"/>
</dbReference>
<dbReference type="InterPro" id="IPR010920">
    <property type="entry name" value="LSM_dom_sf"/>
</dbReference>
<evidence type="ECO:0008006" key="3">
    <source>
        <dbReference type="Google" id="ProtNLM"/>
    </source>
</evidence>
<evidence type="ECO:0000313" key="1">
    <source>
        <dbReference type="EnsemblProtists" id="Phyra93828"/>
    </source>
</evidence>
<proteinExistence type="predicted"/>
<name>H3HB78_PHYRM</name>
<keyword evidence="2" id="KW-1185">Reference proteome</keyword>
<dbReference type="STRING" id="164328.H3HB78"/>